<dbReference type="Proteomes" id="UP000046122">
    <property type="component" value="Unassembled WGS sequence"/>
</dbReference>
<proteinExistence type="predicted"/>
<organism evidence="1 2">
    <name type="scientific">Mesorhizobium plurifarium</name>
    <dbReference type="NCBI Taxonomy" id="69974"/>
    <lineage>
        <taxon>Bacteria</taxon>
        <taxon>Pseudomonadati</taxon>
        <taxon>Pseudomonadota</taxon>
        <taxon>Alphaproteobacteria</taxon>
        <taxon>Hyphomicrobiales</taxon>
        <taxon>Phyllobacteriaceae</taxon>
        <taxon>Mesorhizobium</taxon>
    </lineage>
</organism>
<evidence type="ECO:0000313" key="2">
    <source>
        <dbReference type="Proteomes" id="UP000046122"/>
    </source>
</evidence>
<gene>
    <name evidence="1" type="ORF">MPL3365_130533</name>
</gene>
<dbReference type="AlphaFoldDB" id="A0A090G3G1"/>
<evidence type="ECO:0000313" key="1">
    <source>
        <dbReference type="EMBL" id="CDX51568.1"/>
    </source>
</evidence>
<protein>
    <submittedName>
        <fullName evidence="1">Uncharacterized protein</fullName>
    </submittedName>
</protein>
<dbReference type="EMBL" id="CCNE01000005">
    <property type="protein sequence ID" value="CDX51568.1"/>
    <property type="molecule type" value="Genomic_DNA"/>
</dbReference>
<accession>A0A090G3G1</accession>
<name>A0A090G3G1_MESPL</name>
<reference evidence="1 2" key="1">
    <citation type="submission" date="2014-08" db="EMBL/GenBank/DDBJ databases">
        <authorList>
            <person name="Moulin Lionel"/>
        </authorList>
    </citation>
    <scope>NUCLEOTIDE SEQUENCE [LARGE SCALE GENOMIC DNA]</scope>
</reference>
<sequence length="37" mass="4380">MTRKVVDKAILDFLLRNRDKIHNALPSKADYYGIKIY</sequence>